<dbReference type="RefSeq" id="WP_029990171.1">
    <property type="nucleotide sequence ID" value="NZ_ATMJ01000018.1"/>
</dbReference>
<feature type="DNA-binding region" description="H-T-H motif" evidence="4">
    <location>
        <begin position="44"/>
        <end position="63"/>
    </location>
</feature>
<dbReference type="Proteomes" id="UP000028602">
    <property type="component" value="Unassembled WGS sequence"/>
</dbReference>
<protein>
    <submittedName>
        <fullName evidence="7">TetR family transcriptional regulator</fullName>
    </submittedName>
</protein>
<evidence type="ECO:0000313" key="7">
    <source>
        <dbReference type="EMBL" id="KFD19172.1"/>
    </source>
</evidence>
<feature type="domain" description="HTH tetR-type" evidence="6">
    <location>
        <begin position="21"/>
        <end position="81"/>
    </location>
</feature>
<dbReference type="GO" id="GO:0003700">
    <property type="term" value="F:DNA-binding transcription factor activity"/>
    <property type="evidence" value="ECO:0007669"/>
    <property type="project" value="TreeGrafter"/>
</dbReference>
<dbReference type="Pfam" id="PF14246">
    <property type="entry name" value="TetR_C_7"/>
    <property type="match status" value="1"/>
</dbReference>
<reference evidence="7 8" key="1">
    <citation type="submission" date="2014-05" db="EMBL/GenBank/DDBJ databases">
        <title>ATOL: Assembling a taxonomically balanced genome-scale reconstruction of the evolutionary history of the Enterobacteriaceae.</title>
        <authorList>
            <person name="Plunkett G.III."/>
            <person name="Neeno-Eckwall E.C."/>
            <person name="Glasner J.D."/>
            <person name="Perna N.T."/>
        </authorList>
    </citation>
    <scope>NUCLEOTIDE SEQUENCE [LARGE SCALE GENOMIC DNA]</scope>
    <source>
        <strain evidence="7 8">ATCC 33301</strain>
    </source>
</reference>
<organism evidence="7 8">
    <name type="scientific">Tatumella ptyseos ATCC 33301</name>
    <dbReference type="NCBI Taxonomy" id="1005995"/>
    <lineage>
        <taxon>Bacteria</taxon>
        <taxon>Pseudomonadati</taxon>
        <taxon>Pseudomonadota</taxon>
        <taxon>Gammaproteobacteria</taxon>
        <taxon>Enterobacterales</taxon>
        <taxon>Erwiniaceae</taxon>
        <taxon>Tatumella</taxon>
    </lineage>
</organism>
<evidence type="ECO:0000259" key="6">
    <source>
        <dbReference type="PROSITE" id="PS50977"/>
    </source>
</evidence>
<dbReference type="OrthoDB" id="116240at2"/>
<dbReference type="InterPro" id="IPR001647">
    <property type="entry name" value="HTH_TetR"/>
</dbReference>
<keyword evidence="3" id="KW-0804">Transcription</keyword>
<dbReference type="PANTHER" id="PTHR30055">
    <property type="entry name" value="HTH-TYPE TRANSCRIPTIONAL REGULATOR RUTR"/>
    <property type="match status" value="1"/>
</dbReference>
<evidence type="ECO:0000256" key="2">
    <source>
        <dbReference type="ARBA" id="ARBA00023125"/>
    </source>
</evidence>
<dbReference type="EMBL" id="JMPR01000033">
    <property type="protein sequence ID" value="KFD19172.1"/>
    <property type="molecule type" value="Genomic_DNA"/>
</dbReference>
<dbReference type="FunFam" id="1.10.10.60:FF:000141">
    <property type="entry name" value="TetR family transcriptional regulator"/>
    <property type="match status" value="1"/>
</dbReference>
<proteinExistence type="predicted"/>
<evidence type="ECO:0000256" key="5">
    <source>
        <dbReference type="SAM" id="MobiDB-lite"/>
    </source>
</evidence>
<dbReference type="PRINTS" id="PR00455">
    <property type="entry name" value="HTHTETR"/>
</dbReference>
<dbReference type="InterPro" id="IPR039536">
    <property type="entry name" value="TetR_C_Proteobacteria"/>
</dbReference>
<dbReference type="InterPro" id="IPR050109">
    <property type="entry name" value="HTH-type_TetR-like_transc_reg"/>
</dbReference>
<evidence type="ECO:0000256" key="3">
    <source>
        <dbReference type="ARBA" id="ARBA00023163"/>
    </source>
</evidence>
<evidence type="ECO:0000313" key="8">
    <source>
        <dbReference type="Proteomes" id="UP000028602"/>
    </source>
</evidence>
<dbReference type="PANTHER" id="PTHR30055:SF223">
    <property type="entry name" value="HTH-TYPE TRANSCRIPTIONAL REGULATOR UIDR"/>
    <property type="match status" value="1"/>
</dbReference>
<dbReference type="Gene3D" id="1.10.357.10">
    <property type="entry name" value="Tetracycline Repressor, domain 2"/>
    <property type="match status" value="1"/>
</dbReference>
<keyword evidence="8" id="KW-1185">Reference proteome</keyword>
<dbReference type="Pfam" id="PF00440">
    <property type="entry name" value="TetR_N"/>
    <property type="match status" value="1"/>
</dbReference>
<sequence length="223" mass="25314">MTNTLHCGPARRGRPKTRDAAGLRQSIIDSACQAFTELGFAKTSTAEIARRAKISKRTLYEIFPDKKQLFAAVIGEHYYLLLDLPRPEGERCTPEAALFRIFRLDISEQEHQTREALLNLMIRESVLFPELAEYLYQTKAIRSRELLRQWLYHQHLQGGLTVEDIDVCTGMLMDIVFGALLPRRRDQDADARPLRIAHIKQRIRITLAGMSALGASPSALSPE</sequence>
<evidence type="ECO:0000256" key="1">
    <source>
        <dbReference type="ARBA" id="ARBA00023015"/>
    </source>
</evidence>
<accession>A0A085JFC6</accession>
<dbReference type="PROSITE" id="PS50977">
    <property type="entry name" value="HTH_TETR_2"/>
    <property type="match status" value="1"/>
</dbReference>
<name>A0A085JFC6_9GAMM</name>
<dbReference type="GO" id="GO:0000976">
    <property type="term" value="F:transcription cis-regulatory region binding"/>
    <property type="evidence" value="ECO:0007669"/>
    <property type="project" value="TreeGrafter"/>
</dbReference>
<gene>
    <name evidence="7" type="ORF">GTPT_1959</name>
</gene>
<comment type="caution">
    <text evidence="7">The sequence shown here is derived from an EMBL/GenBank/DDBJ whole genome shotgun (WGS) entry which is preliminary data.</text>
</comment>
<feature type="region of interest" description="Disordered" evidence="5">
    <location>
        <begin position="1"/>
        <end position="20"/>
    </location>
</feature>
<dbReference type="SUPFAM" id="SSF46689">
    <property type="entry name" value="Homeodomain-like"/>
    <property type="match status" value="1"/>
</dbReference>
<dbReference type="AlphaFoldDB" id="A0A085JFC6"/>
<dbReference type="InterPro" id="IPR009057">
    <property type="entry name" value="Homeodomain-like_sf"/>
</dbReference>
<keyword evidence="1" id="KW-0805">Transcription regulation</keyword>
<dbReference type="eggNOG" id="COG1309">
    <property type="taxonomic scope" value="Bacteria"/>
</dbReference>
<evidence type="ECO:0000256" key="4">
    <source>
        <dbReference type="PROSITE-ProRule" id="PRU00335"/>
    </source>
</evidence>
<keyword evidence="2 4" id="KW-0238">DNA-binding</keyword>